<feature type="domain" description="Reverse transcriptase zinc-binding" evidence="1">
    <location>
        <begin position="69"/>
        <end position="125"/>
    </location>
</feature>
<comment type="caution">
    <text evidence="2">The sequence shown here is derived from an EMBL/GenBank/DDBJ whole genome shotgun (WGS) entry which is preliminary data.</text>
</comment>
<dbReference type="InterPro" id="IPR026960">
    <property type="entry name" value="RVT-Znf"/>
</dbReference>
<reference evidence="2 3" key="1">
    <citation type="journal article" date="2018" name="Mol. Plant">
        <title>The genome of Artemisia annua provides insight into the evolution of Asteraceae family and artemisinin biosynthesis.</title>
        <authorList>
            <person name="Shen Q."/>
            <person name="Zhang L."/>
            <person name="Liao Z."/>
            <person name="Wang S."/>
            <person name="Yan T."/>
            <person name="Shi P."/>
            <person name="Liu M."/>
            <person name="Fu X."/>
            <person name="Pan Q."/>
            <person name="Wang Y."/>
            <person name="Lv Z."/>
            <person name="Lu X."/>
            <person name="Zhang F."/>
            <person name="Jiang W."/>
            <person name="Ma Y."/>
            <person name="Chen M."/>
            <person name="Hao X."/>
            <person name="Li L."/>
            <person name="Tang Y."/>
            <person name="Lv G."/>
            <person name="Zhou Y."/>
            <person name="Sun X."/>
            <person name="Brodelius P.E."/>
            <person name="Rose J.K.C."/>
            <person name="Tang K."/>
        </authorList>
    </citation>
    <scope>NUCLEOTIDE SEQUENCE [LARGE SCALE GENOMIC DNA]</scope>
    <source>
        <strain evidence="3">cv. Huhao1</strain>
        <tissue evidence="2">Leaf</tissue>
    </source>
</reference>
<proteinExistence type="predicted"/>
<keyword evidence="2" id="KW-0548">Nucleotidyltransferase</keyword>
<keyword evidence="3" id="KW-1185">Reference proteome</keyword>
<gene>
    <name evidence="2" type="ORF">CTI12_AA064900</name>
</gene>
<evidence type="ECO:0000313" key="2">
    <source>
        <dbReference type="EMBL" id="PWA85569.1"/>
    </source>
</evidence>
<evidence type="ECO:0000259" key="1">
    <source>
        <dbReference type="Pfam" id="PF13966"/>
    </source>
</evidence>
<dbReference type="Proteomes" id="UP000245207">
    <property type="component" value="Unassembled WGS sequence"/>
</dbReference>
<protein>
    <submittedName>
        <fullName evidence="2">Reverse transcriptase zinc-binding domain-containing protein</fullName>
    </submittedName>
</protein>
<organism evidence="2 3">
    <name type="scientific">Artemisia annua</name>
    <name type="common">Sweet wormwood</name>
    <dbReference type="NCBI Taxonomy" id="35608"/>
    <lineage>
        <taxon>Eukaryota</taxon>
        <taxon>Viridiplantae</taxon>
        <taxon>Streptophyta</taxon>
        <taxon>Embryophyta</taxon>
        <taxon>Tracheophyta</taxon>
        <taxon>Spermatophyta</taxon>
        <taxon>Magnoliopsida</taxon>
        <taxon>eudicotyledons</taxon>
        <taxon>Gunneridae</taxon>
        <taxon>Pentapetalae</taxon>
        <taxon>asterids</taxon>
        <taxon>campanulids</taxon>
        <taxon>Asterales</taxon>
        <taxon>Asteraceae</taxon>
        <taxon>Asteroideae</taxon>
        <taxon>Anthemideae</taxon>
        <taxon>Artemisiinae</taxon>
        <taxon>Artemisia</taxon>
    </lineage>
</organism>
<sequence>MNHVTHRAVSNAGYNKREKVVDVVNNGSWSWPQTWYNQFPALSQINVPNLRPDQPDSLIWKYNGGFYEFSIKHAWHAMRERGVEVDWSYLVWSTYSIPRHTTHLWLVMRKRLLTQDRMRQWHVGNETDLAFTSLPAI</sequence>
<evidence type="ECO:0000313" key="3">
    <source>
        <dbReference type="Proteomes" id="UP000245207"/>
    </source>
</evidence>
<keyword evidence="2" id="KW-0695">RNA-directed DNA polymerase</keyword>
<dbReference type="AlphaFoldDB" id="A0A2U1PIJ9"/>
<dbReference type="EMBL" id="PKPP01001106">
    <property type="protein sequence ID" value="PWA85569.1"/>
    <property type="molecule type" value="Genomic_DNA"/>
</dbReference>
<name>A0A2U1PIJ9_ARTAN</name>
<dbReference type="GO" id="GO:0003964">
    <property type="term" value="F:RNA-directed DNA polymerase activity"/>
    <property type="evidence" value="ECO:0007669"/>
    <property type="project" value="UniProtKB-KW"/>
</dbReference>
<dbReference type="Pfam" id="PF13966">
    <property type="entry name" value="zf-RVT"/>
    <property type="match status" value="1"/>
</dbReference>
<keyword evidence="2" id="KW-0808">Transferase</keyword>
<dbReference type="OrthoDB" id="1748554at2759"/>
<accession>A0A2U1PIJ9</accession>
<dbReference type="STRING" id="35608.A0A2U1PIJ9"/>